<evidence type="ECO:0000256" key="1">
    <source>
        <dbReference type="SAM" id="Phobius"/>
    </source>
</evidence>
<dbReference type="Pfam" id="PF01757">
    <property type="entry name" value="Acyl_transf_3"/>
    <property type="match status" value="1"/>
</dbReference>
<feature type="domain" description="Acyltransferase 3" evidence="2">
    <location>
        <begin position="5"/>
        <end position="309"/>
    </location>
</feature>
<dbReference type="GO" id="GO:0016020">
    <property type="term" value="C:membrane"/>
    <property type="evidence" value="ECO:0007669"/>
    <property type="project" value="TreeGrafter"/>
</dbReference>
<gene>
    <name evidence="3" type="ORF">BSU04_31565</name>
</gene>
<feature type="transmembrane region" description="Helical" evidence="1">
    <location>
        <begin position="106"/>
        <end position="127"/>
    </location>
</feature>
<evidence type="ECO:0000313" key="3">
    <source>
        <dbReference type="EMBL" id="OXC74566.1"/>
    </source>
</evidence>
<dbReference type="GO" id="GO:0016747">
    <property type="term" value="F:acyltransferase activity, transferring groups other than amino-acyl groups"/>
    <property type="evidence" value="ECO:0007669"/>
    <property type="project" value="InterPro"/>
</dbReference>
<evidence type="ECO:0000313" key="4">
    <source>
        <dbReference type="Proteomes" id="UP000214720"/>
    </source>
</evidence>
<accession>A0A226WTM9</accession>
<feature type="transmembrane region" description="Helical" evidence="1">
    <location>
        <begin position="6"/>
        <end position="24"/>
    </location>
</feature>
<name>A0A226WTM9_CABSO</name>
<feature type="transmembrane region" description="Helical" evidence="1">
    <location>
        <begin position="291"/>
        <end position="313"/>
    </location>
</feature>
<proteinExistence type="predicted"/>
<comment type="caution">
    <text evidence="3">The sequence shown here is derived from an EMBL/GenBank/DDBJ whole genome shotgun (WGS) entry which is preliminary data.</text>
</comment>
<keyword evidence="1" id="KW-0812">Transmembrane</keyword>
<dbReference type="Proteomes" id="UP000214720">
    <property type="component" value="Unassembled WGS sequence"/>
</dbReference>
<dbReference type="PANTHER" id="PTHR23028:SF53">
    <property type="entry name" value="ACYL_TRANSF_3 DOMAIN-CONTAINING PROTEIN"/>
    <property type="match status" value="1"/>
</dbReference>
<keyword evidence="1" id="KW-1133">Transmembrane helix</keyword>
<dbReference type="PANTHER" id="PTHR23028">
    <property type="entry name" value="ACETYLTRANSFERASE"/>
    <property type="match status" value="1"/>
</dbReference>
<feature type="transmembrane region" description="Helical" evidence="1">
    <location>
        <begin position="167"/>
        <end position="188"/>
    </location>
</feature>
<feature type="transmembrane region" description="Helical" evidence="1">
    <location>
        <begin position="200"/>
        <end position="217"/>
    </location>
</feature>
<keyword evidence="3" id="KW-0808">Transferase</keyword>
<reference evidence="4" key="1">
    <citation type="submission" date="2017-01" db="EMBL/GenBank/DDBJ databases">
        <title>Genome Analysis of Deinococcus marmoris KOPRI26562.</title>
        <authorList>
            <person name="Kim J.H."/>
            <person name="Oh H.-M."/>
        </authorList>
    </citation>
    <scope>NUCLEOTIDE SEQUENCE [LARGE SCALE GENOMIC DNA]</scope>
    <source>
        <strain evidence="4">PAMC 26633</strain>
    </source>
</reference>
<dbReference type="InterPro" id="IPR002656">
    <property type="entry name" value="Acyl_transf_3_dom"/>
</dbReference>
<organism evidence="3 4">
    <name type="scientific">Caballeronia sordidicola</name>
    <name type="common">Burkholderia sordidicola</name>
    <dbReference type="NCBI Taxonomy" id="196367"/>
    <lineage>
        <taxon>Bacteria</taxon>
        <taxon>Pseudomonadati</taxon>
        <taxon>Pseudomonadota</taxon>
        <taxon>Betaproteobacteria</taxon>
        <taxon>Burkholderiales</taxon>
        <taxon>Burkholderiaceae</taxon>
        <taxon>Caballeronia</taxon>
    </lineage>
</organism>
<keyword evidence="3" id="KW-0012">Acyltransferase</keyword>
<dbReference type="InterPro" id="IPR050879">
    <property type="entry name" value="Acyltransferase_3"/>
</dbReference>
<feature type="transmembrane region" description="Helical" evidence="1">
    <location>
        <begin position="45"/>
        <end position="63"/>
    </location>
</feature>
<keyword evidence="1" id="KW-0472">Membrane</keyword>
<dbReference type="AlphaFoldDB" id="A0A226WTM9"/>
<sequence length="339" mass="37582">MRVLALGHEAVILFFILSGFVLTLQLISDRRITYRDYVIKRICRIYLPYLVVLFAAFSLINLINVEPVNWAGSWFNHIWTGSFSGGEILDHLLFIGQYKANRVLPVIWSLIYEMRISLMMPLVVYCVSRFSARSCLAAALCISLVSFVFAMGRNTDEASSPSFSGDWAMTAHFLGMFIVGATLAFHRARWQRWLDKGNRIMLVLAVSLALYFLSRSIMSITSGVVGQYVFDWCVVAGAAGIACTAIASRRFTLALAKRPIVFLGTISYSLYLTHTVVLLTVVHLMPASGSAWRAIITAALLVIPVAVLTHFVVERPSILLGKFLTGRSALASSRANQPS</sequence>
<feature type="transmembrane region" description="Helical" evidence="1">
    <location>
        <begin position="134"/>
        <end position="152"/>
    </location>
</feature>
<protein>
    <submittedName>
        <fullName evidence="3">Acyltransferase family protein</fullName>
    </submittedName>
</protein>
<dbReference type="EMBL" id="MTHB01000209">
    <property type="protein sequence ID" value="OXC74566.1"/>
    <property type="molecule type" value="Genomic_DNA"/>
</dbReference>
<dbReference type="GO" id="GO:0009103">
    <property type="term" value="P:lipopolysaccharide biosynthetic process"/>
    <property type="evidence" value="ECO:0007669"/>
    <property type="project" value="TreeGrafter"/>
</dbReference>
<feature type="transmembrane region" description="Helical" evidence="1">
    <location>
        <begin position="229"/>
        <end position="248"/>
    </location>
</feature>
<feature type="transmembrane region" description="Helical" evidence="1">
    <location>
        <begin position="260"/>
        <end position="285"/>
    </location>
</feature>
<evidence type="ECO:0000259" key="2">
    <source>
        <dbReference type="Pfam" id="PF01757"/>
    </source>
</evidence>